<organism evidence="2 3">
    <name type="scientific">Meiothermus luteus</name>
    <dbReference type="NCBI Taxonomy" id="2026184"/>
    <lineage>
        <taxon>Bacteria</taxon>
        <taxon>Thermotogati</taxon>
        <taxon>Deinococcota</taxon>
        <taxon>Deinococci</taxon>
        <taxon>Thermales</taxon>
        <taxon>Thermaceae</taxon>
        <taxon>Meiothermus</taxon>
    </lineage>
</organism>
<gene>
    <name evidence="2" type="ORF">Mlute_00535</name>
</gene>
<feature type="compositionally biased region" description="Basic and acidic residues" evidence="1">
    <location>
        <begin position="1225"/>
        <end position="1235"/>
    </location>
</feature>
<sequence>MKGIGRKAQGSGLRKRGLYPGVLLLALGFWLLAFGGLALAQARTDLVGIVPGDRLGWEIQEFRASVVVRRPTLLNLQIYSPGFDPGDYRRALRGGEELGDERYDKGRGEMVAEFALARDGRLLAQETYTVEPHRWVLFFRGPVEPGVYQLSSRLLGLGKNAFRYRIQTSVPEAAELLVDPTLQLYDARKTQKGWLEPFALEVSPEVLPLRVGFYDEDGPKEMEGRVRLPDGRTEPRGVSGDRDWAYYEIRQPGVVAFGFRQPKTATQYSNTLGFRVDACLEVERGAFRAVAPRPVTAAVVDTQGRPVGLPIFTEGDKIRTVRLPFVPEGYRLVRLEAQGGERLDERSARFGCAGGQARFVVEKLPEATPPPPPPTPRATLELEAVLVRPDGEEPFDLPLRVGDQAVTLQEGKGRLDLPAGAHTLTPALEGARVEGPRSVRLESGQTGRARFRVYPEVRLSLEASPTPLRVGEQTLLTARVHTAFPRLLPAEVELLLPPCLEALDAPRLTAPVAQGRDAVLGVRVRAICKSEPVVSAVLAPWQQQAQARLRVLQPATFTLRKEALTPSVAVGREAVWRLWVQNTGDEAGRVRVQDRLGPGLEGPPLDQSLELSPGEERALEVRARVTPEAPTTLANTARLLDERGEALAEARAEVQVLRPVAQLSRSLDKRVVVPGEEVEVRLEVRNTGQAPLSYTLQDTYPEWLEVAQAPGFSGVLAPGGSATHTYKARVRFGPEAEGTFTARLGSNADAQEARQTLRRVPLPLGLEVEPKRVLVGSEARYTLTLGNPTDHSLSLEFRLAPEPGLGLQPPEDLRLTLRPGQEERLPLPAQPSRAGGLALQATAFVNGVPASFPAKAVLTALPLLEPLRLSTIHLEFNLQSGAGERLLLTHQPPPGAFYEPGSARLDGRPLPDPRVDEEGRLYFELPYQAQGTLSYGLRHREALGPVAEPTLTLRLADREVYLQGQQTFASYERARPLEVRGREGFIQEPLPGTLFRVDKIRVVLQTPLDPQTRLTLNGQPVDAKNLGQAVYDSERGFQRLEYYGLPLKEGRNLIEVQTAAGGDQVEVFLAGRPVRLEVRPLRLLADGRTPLELEIRALDALGLPSGDGPLTVEAWPEPLEPDAFPLLSGYQVLLKDGQALLRLKPTATPTSLRLRLVFGELEGQAEFFVLGRQNRVWQFQGSVGARLGESVQVFGLGRGYLESPLGGGTLRAALDGSLRFNQGRPEPESGLRDLPDPTGRFPLTGAGTEAQRPLRSDDPVALRYDQEGFSLGYFADRLSVFGVGELPQGTALRLETRDDLALQGFVGWLPVGSKTDLIVPDGTRFYRLSGPAEPGSEQVTLLVGASEKRLERLKDYVLDAASGILTLSEPLWPSGSDFQPVRLRVVYAPLGGARELGYGAGARWRLGGFSLGAGAAYLPGNGWRYGAEAAYQIPGFGLRATYSRGTGERFGLELSGKNGPLESTANLSYQGRLQGQAQVAYSLSEADRVSLEHQTTETNQTGLLYTRRLNPVFSVGGGLGYTWETATLLGLGRLGFSSGPLNTELTHAQPFSLAEMATTRLRGSYAFDANLTAEADLAQTWGQGFSGSLGLKQKLGGANLSLAYQLPGAAGEGNRARFGLEAPLPLSDRWSLNASAGYERSLSTGADQAAFGLALRYGAEGFSATLGAETAWAAGGPKVVLRAGATGQPDAQQTLSLDANAQVVPTFEGRFTLAYALRGREVSLLTYHRLNSGVERALEGALAAGYHPGPRFQLRPSLAYRLELDDPEGHTYQLGLGGNYYLTDWLGLGAAVYHQLQPGTATSATAFSLEASFRLVEGVWFNLGYTFGGSLGLTPDTAPGFYLRLDFLGGER</sequence>
<proteinExistence type="predicted"/>
<evidence type="ECO:0000313" key="3">
    <source>
        <dbReference type="Proteomes" id="UP000265800"/>
    </source>
</evidence>
<dbReference type="EMBL" id="QWKZ01000010">
    <property type="protein sequence ID" value="RIH88747.1"/>
    <property type="molecule type" value="Genomic_DNA"/>
</dbReference>
<reference evidence="2 3" key="1">
    <citation type="submission" date="2018-08" db="EMBL/GenBank/DDBJ databases">
        <title>Meiothermus luteus KCTC 52599 genome sequencing project.</title>
        <authorList>
            <person name="Da Costa M.S."/>
            <person name="Albuquerque L."/>
            <person name="Raposo P."/>
            <person name="Froufe H.J.C."/>
            <person name="Barroso C.S."/>
            <person name="Egas C."/>
        </authorList>
    </citation>
    <scope>NUCLEOTIDE SEQUENCE [LARGE SCALE GENOMIC DNA]</scope>
    <source>
        <strain evidence="2 3">KCTC 52599</strain>
    </source>
</reference>
<name>A0A399EVT0_9DEIN</name>
<dbReference type="InterPro" id="IPR013783">
    <property type="entry name" value="Ig-like_fold"/>
</dbReference>
<evidence type="ECO:0008006" key="4">
    <source>
        <dbReference type="Google" id="ProtNLM"/>
    </source>
</evidence>
<comment type="caution">
    <text evidence="2">The sequence shown here is derived from an EMBL/GenBank/DDBJ whole genome shotgun (WGS) entry which is preliminary data.</text>
</comment>
<dbReference type="Gene3D" id="2.60.40.10">
    <property type="entry name" value="Immunoglobulins"/>
    <property type="match status" value="1"/>
</dbReference>
<feature type="region of interest" description="Disordered" evidence="1">
    <location>
        <begin position="1219"/>
        <end position="1256"/>
    </location>
</feature>
<dbReference type="SUPFAM" id="SSF56935">
    <property type="entry name" value="Porins"/>
    <property type="match status" value="2"/>
</dbReference>
<evidence type="ECO:0000256" key="1">
    <source>
        <dbReference type="SAM" id="MobiDB-lite"/>
    </source>
</evidence>
<protein>
    <recommendedName>
        <fullName evidence="4">DUF11 domain-containing protein</fullName>
    </recommendedName>
</protein>
<dbReference type="Proteomes" id="UP000265800">
    <property type="component" value="Unassembled WGS sequence"/>
</dbReference>
<keyword evidence="3" id="KW-1185">Reference proteome</keyword>
<accession>A0A399EVT0</accession>
<evidence type="ECO:0000313" key="2">
    <source>
        <dbReference type="EMBL" id="RIH88747.1"/>
    </source>
</evidence>